<dbReference type="VEuPathDB" id="TrichDB:TVAG_103720"/>
<dbReference type="PROSITE" id="PS50088">
    <property type="entry name" value="ANK_REPEAT"/>
    <property type="match status" value="10"/>
</dbReference>
<reference evidence="3" key="2">
    <citation type="journal article" date="2007" name="Science">
        <title>Draft genome sequence of the sexually transmitted pathogen Trichomonas vaginalis.</title>
        <authorList>
            <person name="Carlton J.M."/>
            <person name="Hirt R.P."/>
            <person name="Silva J.C."/>
            <person name="Delcher A.L."/>
            <person name="Schatz M."/>
            <person name="Zhao Q."/>
            <person name="Wortman J.R."/>
            <person name="Bidwell S.L."/>
            <person name="Alsmark U.C.M."/>
            <person name="Besteiro S."/>
            <person name="Sicheritz-Ponten T."/>
            <person name="Noel C.J."/>
            <person name="Dacks J.B."/>
            <person name="Foster P.G."/>
            <person name="Simillion C."/>
            <person name="Van de Peer Y."/>
            <person name="Miranda-Saavedra D."/>
            <person name="Barton G.J."/>
            <person name="Westrop G.D."/>
            <person name="Mueller S."/>
            <person name="Dessi D."/>
            <person name="Fiori P.L."/>
            <person name="Ren Q."/>
            <person name="Paulsen I."/>
            <person name="Zhang H."/>
            <person name="Bastida-Corcuera F.D."/>
            <person name="Simoes-Barbosa A."/>
            <person name="Brown M.T."/>
            <person name="Hayes R.D."/>
            <person name="Mukherjee M."/>
            <person name="Okumura C.Y."/>
            <person name="Schneider R."/>
            <person name="Smith A.J."/>
            <person name="Vanacova S."/>
            <person name="Villalvazo M."/>
            <person name="Haas B.J."/>
            <person name="Pertea M."/>
            <person name="Feldblyum T.V."/>
            <person name="Utterback T.R."/>
            <person name="Shu C.L."/>
            <person name="Osoegawa K."/>
            <person name="de Jong P.J."/>
            <person name="Hrdy I."/>
            <person name="Horvathova L."/>
            <person name="Zubacova Z."/>
            <person name="Dolezal P."/>
            <person name="Malik S.B."/>
            <person name="Logsdon J.M. Jr."/>
            <person name="Henze K."/>
            <person name="Gupta A."/>
            <person name="Wang C.C."/>
            <person name="Dunne R.L."/>
            <person name="Upcroft J.A."/>
            <person name="Upcroft P."/>
            <person name="White O."/>
            <person name="Salzberg S.L."/>
            <person name="Tang P."/>
            <person name="Chiu C.-H."/>
            <person name="Lee Y.-S."/>
            <person name="Embley T.M."/>
            <person name="Coombs G.H."/>
            <person name="Mottram J.C."/>
            <person name="Tachezy J."/>
            <person name="Fraser-Liggett C.M."/>
            <person name="Johnson P.J."/>
        </authorList>
    </citation>
    <scope>NUCLEOTIDE SEQUENCE [LARGE SCALE GENOMIC DNA]</scope>
    <source>
        <strain evidence="3">G3</strain>
    </source>
</reference>
<feature type="repeat" description="ANK" evidence="1">
    <location>
        <begin position="377"/>
        <end position="409"/>
    </location>
</feature>
<feature type="repeat" description="ANK" evidence="1">
    <location>
        <begin position="476"/>
        <end position="508"/>
    </location>
</feature>
<dbReference type="InterPro" id="IPR020683">
    <property type="entry name" value="DUF3447"/>
</dbReference>
<feature type="repeat" description="ANK" evidence="1">
    <location>
        <begin position="311"/>
        <end position="343"/>
    </location>
</feature>
<keyword evidence="1" id="KW-0040">ANK repeat</keyword>
<dbReference type="Pfam" id="PF00023">
    <property type="entry name" value="Ank"/>
    <property type="match status" value="1"/>
</dbReference>
<evidence type="ECO:0000313" key="4">
    <source>
        <dbReference type="Proteomes" id="UP000001542"/>
    </source>
</evidence>
<dbReference type="SUPFAM" id="SSF48403">
    <property type="entry name" value="Ankyrin repeat"/>
    <property type="match status" value="1"/>
</dbReference>
<dbReference type="PRINTS" id="PR01415">
    <property type="entry name" value="ANKYRIN"/>
</dbReference>
<evidence type="ECO:0000259" key="2">
    <source>
        <dbReference type="Pfam" id="PF11929"/>
    </source>
</evidence>
<feature type="repeat" description="ANK" evidence="1">
    <location>
        <begin position="443"/>
        <end position="475"/>
    </location>
</feature>
<dbReference type="SMR" id="A2FJV1"/>
<proteinExistence type="predicted"/>
<dbReference type="STRING" id="5722.A2FJV1"/>
<evidence type="ECO:0000313" key="3">
    <source>
        <dbReference type="EMBL" id="EAX94803.1"/>
    </source>
</evidence>
<dbReference type="EMBL" id="DS113836">
    <property type="protein sequence ID" value="EAX94803.1"/>
    <property type="molecule type" value="Genomic_DNA"/>
</dbReference>
<name>A2FJV1_TRIV3</name>
<feature type="repeat" description="ANK" evidence="1">
    <location>
        <begin position="575"/>
        <end position="607"/>
    </location>
</feature>
<dbReference type="Pfam" id="PF11929">
    <property type="entry name" value="DUF3447"/>
    <property type="match status" value="1"/>
</dbReference>
<feature type="repeat" description="ANK" evidence="1">
    <location>
        <begin position="410"/>
        <end position="442"/>
    </location>
</feature>
<organism evidence="3 4">
    <name type="scientific">Trichomonas vaginalis (strain ATCC PRA-98 / G3)</name>
    <dbReference type="NCBI Taxonomy" id="412133"/>
    <lineage>
        <taxon>Eukaryota</taxon>
        <taxon>Metamonada</taxon>
        <taxon>Parabasalia</taxon>
        <taxon>Trichomonadida</taxon>
        <taxon>Trichomonadidae</taxon>
        <taxon>Trichomonas</taxon>
    </lineage>
</organism>
<dbReference type="InterPro" id="IPR002110">
    <property type="entry name" value="Ankyrin_rpt"/>
</dbReference>
<feature type="repeat" description="ANK" evidence="1">
    <location>
        <begin position="542"/>
        <end position="574"/>
    </location>
</feature>
<dbReference type="InParanoid" id="A2FJV1"/>
<gene>
    <name evidence="3" type="ORF">TVAG_103720</name>
</gene>
<accession>A2FJV1</accession>
<feature type="domain" description="DUF3447" evidence="2">
    <location>
        <begin position="197"/>
        <end position="272"/>
    </location>
</feature>
<evidence type="ECO:0000256" key="1">
    <source>
        <dbReference type="PROSITE-ProRule" id="PRU00023"/>
    </source>
</evidence>
<feature type="repeat" description="ANK" evidence="1">
    <location>
        <begin position="608"/>
        <end position="640"/>
    </location>
</feature>
<dbReference type="PANTHER" id="PTHR24182:SF13">
    <property type="entry name" value="LD18443P"/>
    <property type="match status" value="1"/>
</dbReference>
<dbReference type="Proteomes" id="UP000001542">
    <property type="component" value="Unassembled WGS sequence"/>
</dbReference>
<reference evidence="3" key="1">
    <citation type="submission" date="2006-10" db="EMBL/GenBank/DDBJ databases">
        <authorList>
            <person name="Amadeo P."/>
            <person name="Zhao Q."/>
            <person name="Wortman J."/>
            <person name="Fraser-Liggett C."/>
            <person name="Carlton J."/>
        </authorList>
    </citation>
    <scope>NUCLEOTIDE SEQUENCE</scope>
    <source>
        <strain evidence="3">G3</strain>
    </source>
</reference>
<dbReference type="SMART" id="SM00248">
    <property type="entry name" value="ANK"/>
    <property type="match status" value="13"/>
</dbReference>
<dbReference type="eggNOG" id="KOG0504">
    <property type="taxonomic scope" value="Eukaryota"/>
</dbReference>
<dbReference type="Pfam" id="PF12796">
    <property type="entry name" value="Ank_2"/>
    <property type="match status" value="3"/>
</dbReference>
<dbReference type="PANTHER" id="PTHR24182">
    <property type="entry name" value="ANKYRIN REPEAT AND SOCS BOX CONTAINING 4"/>
    <property type="match status" value="1"/>
</dbReference>
<dbReference type="PROSITE" id="PS50297">
    <property type="entry name" value="ANK_REP_REGION"/>
    <property type="match status" value="9"/>
</dbReference>
<dbReference type="Pfam" id="PF13637">
    <property type="entry name" value="Ank_4"/>
    <property type="match status" value="1"/>
</dbReference>
<dbReference type="SUPFAM" id="SSF140860">
    <property type="entry name" value="Pseudo ankyrin repeat-like"/>
    <property type="match status" value="1"/>
</dbReference>
<dbReference type="VEuPathDB" id="TrichDB:TVAGG3_0028610"/>
<protein>
    <submittedName>
        <fullName evidence="3">Ankyrin repeat protein, putative</fullName>
    </submittedName>
</protein>
<sequence length="690" mass="79032">MSDKDILQNKYNELRSICKYYIDAYIALYQLKTEKAEELNSIYKMLKTELIDSKKYHPQNIIKDILRIIPFNNRYTKSYLTLAKLISDDYQVTKVNNIPIASNYLFYKEYGIKLDKSHDFEENKLKNLNILSENTIYRSIMYNDLERFITFTETEDFDKNQKLISNLFPNYSPGYSLLELCSYYGAVDCFKLLISKFNSAITQICLEFSFLGGNKEIMSECLKYQIPFNLCMRYAIISHNIDFVTFLMNEYNMEIDIYDCGLYNNLDSLLVYFDQTNNINKCFVYSTIFDIPSLCEYFLSHGANINENNEDGNTALRFAAFNNSKTTAEILISHGANINAKNENGKTALHTAAYKNNKEIVEVLISHSADVNEKDNNGATALHHATESNSRETVEFLISHGANINEKDKKGKTALHYSSIFNSKEIAEFLISHGANINEKDKNESTTLHLAARFNFKEIAKLLISHGVNINEKDKYKKTALHYAATNKSKETVEVLISHGVNINEKDIDESTALHIATTKNNIEIVELLISHGVNINEKEKYGRNALHIAAVFNCKEIAELLISHGANINEKEKYGRNALHIEAIFNCKETAELLTSHGAKINEKDIHEKTVLHYAALNNRTEIAKLLISHGANINEKDKTSTKKIKMGKLLLILQPIRIVKKQLNFLFHMVHNIMFLNFHNHFPSQIGE</sequence>
<keyword evidence="4" id="KW-1185">Reference proteome</keyword>
<dbReference type="Gene3D" id="1.25.40.20">
    <property type="entry name" value="Ankyrin repeat-containing domain"/>
    <property type="match status" value="3"/>
</dbReference>
<feature type="repeat" description="ANK" evidence="1">
    <location>
        <begin position="344"/>
        <end position="376"/>
    </location>
</feature>
<feature type="repeat" description="ANK" evidence="1">
    <location>
        <begin position="509"/>
        <end position="541"/>
    </location>
</feature>
<dbReference type="InterPro" id="IPR036770">
    <property type="entry name" value="Ankyrin_rpt-contain_sf"/>
</dbReference>
<dbReference type="AlphaFoldDB" id="A2FJV1"/>